<keyword evidence="2" id="KW-0238">DNA-binding</keyword>
<gene>
    <name evidence="6" type="ORF">C7373_101231</name>
</gene>
<evidence type="ECO:0000256" key="4">
    <source>
        <dbReference type="SAM" id="Phobius"/>
    </source>
</evidence>
<evidence type="ECO:0000259" key="5">
    <source>
        <dbReference type="SMART" id="SM00421"/>
    </source>
</evidence>
<keyword evidence="4" id="KW-0472">Membrane</keyword>
<evidence type="ECO:0000256" key="3">
    <source>
        <dbReference type="ARBA" id="ARBA00023163"/>
    </source>
</evidence>
<evidence type="ECO:0000256" key="2">
    <source>
        <dbReference type="ARBA" id="ARBA00023125"/>
    </source>
</evidence>
<feature type="transmembrane region" description="Helical" evidence="4">
    <location>
        <begin position="26"/>
        <end position="51"/>
    </location>
</feature>
<feature type="transmembrane region" description="Helical" evidence="4">
    <location>
        <begin position="374"/>
        <end position="397"/>
    </location>
</feature>
<name>A0A2U1CFW8_9FIRM</name>
<dbReference type="GO" id="GO:0003677">
    <property type="term" value="F:DNA binding"/>
    <property type="evidence" value="ECO:0007669"/>
    <property type="project" value="UniProtKB-KW"/>
</dbReference>
<dbReference type="InterPro" id="IPR000792">
    <property type="entry name" value="Tscrpt_reg_LuxR_C"/>
</dbReference>
<dbReference type="InterPro" id="IPR036388">
    <property type="entry name" value="WH-like_DNA-bd_sf"/>
</dbReference>
<organism evidence="6 7">
    <name type="scientific">Intestinimonas butyriciproducens</name>
    <dbReference type="NCBI Taxonomy" id="1297617"/>
    <lineage>
        <taxon>Bacteria</taxon>
        <taxon>Bacillati</taxon>
        <taxon>Bacillota</taxon>
        <taxon>Clostridia</taxon>
        <taxon>Eubacteriales</taxon>
        <taxon>Intestinimonas</taxon>
    </lineage>
</organism>
<dbReference type="GO" id="GO:0006355">
    <property type="term" value="P:regulation of DNA-templated transcription"/>
    <property type="evidence" value="ECO:0007669"/>
    <property type="project" value="InterPro"/>
</dbReference>
<accession>A0A2U1CFW8</accession>
<keyword evidence="3" id="KW-0804">Transcription</keyword>
<dbReference type="InterPro" id="IPR016032">
    <property type="entry name" value="Sig_transdc_resp-reg_C-effctor"/>
</dbReference>
<keyword evidence="1" id="KW-0805">Transcription regulation</keyword>
<evidence type="ECO:0000313" key="6">
    <source>
        <dbReference type="EMBL" id="PVY59717.1"/>
    </source>
</evidence>
<dbReference type="AlphaFoldDB" id="A0A2U1CFW8"/>
<dbReference type="CDD" id="cd06170">
    <property type="entry name" value="LuxR_C_like"/>
    <property type="match status" value="1"/>
</dbReference>
<dbReference type="SMART" id="SM00421">
    <property type="entry name" value="HTH_LUXR"/>
    <property type="match status" value="1"/>
</dbReference>
<comment type="caution">
    <text evidence="6">The sequence shown here is derived from an EMBL/GenBank/DDBJ whole genome shotgun (WGS) entry which is preliminary data.</text>
</comment>
<keyword evidence="4" id="KW-0812">Transmembrane</keyword>
<dbReference type="EMBL" id="QEKK01000001">
    <property type="protein sequence ID" value="PVY59717.1"/>
    <property type="molecule type" value="Genomic_DNA"/>
</dbReference>
<dbReference type="RefSeq" id="WP_116721469.1">
    <property type="nucleotide sequence ID" value="NZ_CP011524.1"/>
</dbReference>
<feature type="domain" description="HTH luxR-type" evidence="5">
    <location>
        <begin position="460"/>
        <end position="517"/>
    </location>
</feature>
<dbReference type="SUPFAM" id="SSF46894">
    <property type="entry name" value="C-terminal effector domain of the bipartite response regulators"/>
    <property type="match status" value="1"/>
</dbReference>
<dbReference type="Proteomes" id="UP000245778">
    <property type="component" value="Unassembled WGS sequence"/>
</dbReference>
<sequence length="530" mass="59750">MLNKFRELRALNAFAKKQSVGMQRKLMLYWVSMILVVFAAVILLLSIAGAFSQNDEQLHEVMELQLKNTQDSLASRLDRLTAQSLNLSKELSREIEGELVREGISLQEVNDDPERLLKLQQIMYPLVNTTLQTANCNGAYAILNATANTTLEVADHSRSGIHLRYTNLSASNPVAPTVVYFRGIPDIARQKDLELHNRWNLEFDTDQIPGCRELMDTPLDRPAQRYFWSRRIDLKDTWESAILLCVPIVGSDGSVYGVCGVELSALYFQLSYPAAEGQFGSAVTVLAPIQDSRLLLSDGLVGSVNGTYLDGQETLAIHQGRYYNEYDTGAERYIGLHQTISISKGEAEDTAWAAAILIPQDSYAAYTAEIQKTWIIAALGLLVVLLALSFFLARRFVRPITDSLKRFQQEELPEQGLSSGISEVDELAEFLNARARNQRLEQGELPPNVAELFDQFVARKDLLTEAERNILRYYIDGREIADIPDLAFISMSTVRKHNRSIYEKLGVASRDELMLYIDLLRRCGRLQELF</sequence>
<keyword evidence="4" id="KW-1133">Transmembrane helix</keyword>
<dbReference type="OrthoDB" id="9789465at2"/>
<dbReference type="PANTHER" id="PTHR44688">
    <property type="entry name" value="DNA-BINDING TRANSCRIPTIONAL ACTIVATOR DEVR_DOSR"/>
    <property type="match status" value="1"/>
</dbReference>
<evidence type="ECO:0000256" key="1">
    <source>
        <dbReference type="ARBA" id="ARBA00023015"/>
    </source>
</evidence>
<reference evidence="6 7" key="1">
    <citation type="submission" date="2018-04" db="EMBL/GenBank/DDBJ databases">
        <title>Genomic Encyclopedia of Type Strains, Phase IV (KMG-IV): sequencing the most valuable type-strain genomes for metagenomic binning, comparative biology and taxonomic classification.</title>
        <authorList>
            <person name="Goeker M."/>
        </authorList>
    </citation>
    <scope>NUCLEOTIDE SEQUENCE [LARGE SCALE GENOMIC DNA]</scope>
    <source>
        <strain evidence="6 7">DSM 26588</strain>
    </source>
</reference>
<dbReference type="PANTHER" id="PTHR44688:SF16">
    <property type="entry name" value="DNA-BINDING TRANSCRIPTIONAL ACTIVATOR DEVR_DOSR"/>
    <property type="match status" value="1"/>
</dbReference>
<proteinExistence type="predicted"/>
<evidence type="ECO:0000313" key="7">
    <source>
        <dbReference type="Proteomes" id="UP000245778"/>
    </source>
</evidence>
<dbReference type="Pfam" id="PF00196">
    <property type="entry name" value="GerE"/>
    <property type="match status" value="1"/>
</dbReference>
<dbReference type="Gene3D" id="1.10.10.10">
    <property type="entry name" value="Winged helix-like DNA-binding domain superfamily/Winged helix DNA-binding domain"/>
    <property type="match status" value="1"/>
</dbReference>
<dbReference type="GeneID" id="93228036"/>
<protein>
    <submittedName>
        <fullName evidence="6">Regulatory LuxR family protein</fullName>
    </submittedName>
</protein>